<proteinExistence type="predicted"/>
<evidence type="ECO:0000313" key="1">
    <source>
        <dbReference type="EMBL" id="KAI3681314.1"/>
    </source>
</evidence>
<name>A0ACB8Y8X5_ARCLA</name>
<keyword evidence="2" id="KW-1185">Reference proteome</keyword>
<dbReference type="EMBL" id="CM042059">
    <property type="protein sequence ID" value="KAI3681314.1"/>
    <property type="molecule type" value="Genomic_DNA"/>
</dbReference>
<protein>
    <submittedName>
        <fullName evidence="1">Uncharacterized protein</fullName>
    </submittedName>
</protein>
<comment type="caution">
    <text evidence="1">The sequence shown here is derived from an EMBL/GenBank/DDBJ whole genome shotgun (WGS) entry which is preliminary data.</text>
</comment>
<reference evidence="1 2" key="2">
    <citation type="journal article" date="2022" name="Mol. Ecol. Resour.">
        <title>The genomes of chicory, endive, great burdock and yacon provide insights into Asteraceae paleo-polyploidization history and plant inulin production.</title>
        <authorList>
            <person name="Fan W."/>
            <person name="Wang S."/>
            <person name="Wang H."/>
            <person name="Wang A."/>
            <person name="Jiang F."/>
            <person name="Liu H."/>
            <person name="Zhao H."/>
            <person name="Xu D."/>
            <person name="Zhang Y."/>
        </authorList>
    </citation>
    <scope>NUCLEOTIDE SEQUENCE [LARGE SCALE GENOMIC DNA]</scope>
    <source>
        <strain evidence="2">cv. Niubang</strain>
    </source>
</reference>
<evidence type="ECO:0000313" key="2">
    <source>
        <dbReference type="Proteomes" id="UP001055879"/>
    </source>
</evidence>
<sequence length="128" mass="14929">MSKNTRKDMTWHYDHETELGVIVHPSDGAVWNYFDTRNPDFASEIQNVRLGLCTEVIPGRKSPDQNFDVFLRPLIDKLKMLYKKGVLTYDAYHKNNFEMKAILLWIVSDFPAYAMFLGWSTHDKLACP</sequence>
<dbReference type="Proteomes" id="UP001055879">
    <property type="component" value="Linkage Group LG13"/>
</dbReference>
<accession>A0ACB8Y8X5</accession>
<gene>
    <name evidence="1" type="ORF">L6452_36104</name>
</gene>
<reference evidence="2" key="1">
    <citation type="journal article" date="2022" name="Mol. Ecol. Resour.">
        <title>The genomes of chicory, endive, great burdock and yacon provide insights into Asteraceae palaeo-polyploidization history and plant inulin production.</title>
        <authorList>
            <person name="Fan W."/>
            <person name="Wang S."/>
            <person name="Wang H."/>
            <person name="Wang A."/>
            <person name="Jiang F."/>
            <person name="Liu H."/>
            <person name="Zhao H."/>
            <person name="Xu D."/>
            <person name="Zhang Y."/>
        </authorList>
    </citation>
    <scope>NUCLEOTIDE SEQUENCE [LARGE SCALE GENOMIC DNA]</scope>
    <source>
        <strain evidence="2">cv. Niubang</strain>
    </source>
</reference>
<organism evidence="1 2">
    <name type="scientific">Arctium lappa</name>
    <name type="common">Greater burdock</name>
    <name type="synonym">Lappa major</name>
    <dbReference type="NCBI Taxonomy" id="4217"/>
    <lineage>
        <taxon>Eukaryota</taxon>
        <taxon>Viridiplantae</taxon>
        <taxon>Streptophyta</taxon>
        <taxon>Embryophyta</taxon>
        <taxon>Tracheophyta</taxon>
        <taxon>Spermatophyta</taxon>
        <taxon>Magnoliopsida</taxon>
        <taxon>eudicotyledons</taxon>
        <taxon>Gunneridae</taxon>
        <taxon>Pentapetalae</taxon>
        <taxon>asterids</taxon>
        <taxon>campanulids</taxon>
        <taxon>Asterales</taxon>
        <taxon>Asteraceae</taxon>
        <taxon>Carduoideae</taxon>
        <taxon>Cardueae</taxon>
        <taxon>Arctiinae</taxon>
        <taxon>Arctium</taxon>
    </lineage>
</organism>